<dbReference type="InterPro" id="IPR037066">
    <property type="entry name" value="Plug_dom_sf"/>
</dbReference>
<keyword evidence="9 12" id="KW-0472">Membrane</keyword>
<evidence type="ECO:0000256" key="9">
    <source>
        <dbReference type="ARBA" id="ARBA00023136"/>
    </source>
</evidence>
<sequence>MKQGAVGTSARFAIATTAIAASTISPLLQAQDHALSPMVVTASRLQQSLAQVTADITIIDQAEIERAGPVGVADVLARVPGVQLSRNGGLGQSTGVYIRGTSNQHAIVLIDGVRYGTQEMQGGAPWAHLPLGQIERIEVLRGPAAAVYGSDAIGGVIQIFTRKAQNGKASQYLEAGAGTHSTRKLAAGISKGTGNWHYALNMVDQRSDGFDVYPGNTWGANTDKDGYSNSSAGFNAGYRQGIHDFSVGLHHTRQRGHYDQSTPPFDDYDTNKTTLANVKWAAQWSKLYHSEVQLAQTRLHTERHTATAESLKANSTSLLWQNIWNIQGHQLNLNLERMEDRLDTDYAWTQNVDAKRTQNAIALGWNYTSGVHTLNTHIRHDAIRQQQSKTTGGVGYGLQLNEQWRWVASAGTAFRTPTLYERYTGQSAADLRPESSRNMETGLYFEQDTLKLSAVVFQNRIRDQITYDWTSAQPCNCYRNWEKVKLTGLTLTGETRWAHWNFSAALDLLNPKDEERNTLLPYRSKRALKLHANTQLAHWVLGGEAQLYSQRQTNATNTRQLPGYGLINLYAERALTSELSLTARLDNIADKHYEPIAGYASAGRTVYFSLKWTPK</sequence>
<evidence type="ECO:0000256" key="12">
    <source>
        <dbReference type="PROSITE-ProRule" id="PRU01360"/>
    </source>
</evidence>
<evidence type="ECO:0000256" key="14">
    <source>
        <dbReference type="SAM" id="SignalP"/>
    </source>
</evidence>
<name>A0A0W7YX04_9BURK</name>
<comment type="similarity">
    <text evidence="2 12 13">Belongs to the TonB-dependent receptor family.</text>
</comment>
<dbReference type="InterPro" id="IPR039426">
    <property type="entry name" value="TonB-dep_rcpt-like"/>
</dbReference>
<dbReference type="EMBL" id="LPXH01000035">
    <property type="protein sequence ID" value="KUF39609.1"/>
    <property type="molecule type" value="Genomic_DNA"/>
</dbReference>
<keyword evidence="11 12" id="KW-0998">Cell outer membrane</keyword>
<dbReference type="SUPFAM" id="SSF56935">
    <property type="entry name" value="Porins"/>
    <property type="match status" value="1"/>
</dbReference>
<dbReference type="InterPro" id="IPR000531">
    <property type="entry name" value="Beta-barrel_TonB"/>
</dbReference>
<evidence type="ECO:0000256" key="7">
    <source>
        <dbReference type="ARBA" id="ARBA00023065"/>
    </source>
</evidence>
<reference evidence="17 18" key="1">
    <citation type="submission" date="2015-12" db="EMBL/GenBank/DDBJ databases">
        <title>Complete genome sequence of a multi-drug resistant strain Acidovorax sp. 12322-1.</title>
        <authorList>
            <person name="Ming D."/>
            <person name="Wang M."/>
            <person name="Hu S."/>
            <person name="Zhou Y."/>
            <person name="Jiang T."/>
        </authorList>
    </citation>
    <scope>NUCLEOTIDE SEQUENCE [LARGE SCALE GENOMIC DNA]</scope>
    <source>
        <strain evidence="17 18">12322-1</strain>
    </source>
</reference>
<dbReference type="Gene3D" id="2.40.170.20">
    <property type="entry name" value="TonB-dependent receptor, beta-barrel domain"/>
    <property type="match status" value="1"/>
</dbReference>
<keyword evidence="18" id="KW-1185">Reference proteome</keyword>
<evidence type="ECO:0000256" key="11">
    <source>
        <dbReference type="ARBA" id="ARBA00023237"/>
    </source>
</evidence>
<dbReference type="PROSITE" id="PS52016">
    <property type="entry name" value="TONB_DEPENDENT_REC_3"/>
    <property type="match status" value="1"/>
</dbReference>
<dbReference type="PANTHER" id="PTHR30069">
    <property type="entry name" value="TONB-DEPENDENT OUTER MEMBRANE RECEPTOR"/>
    <property type="match status" value="1"/>
</dbReference>
<dbReference type="Proteomes" id="UP000053300">
    <property type="component" value="Unassembled WGS sequence"/>
</dbReference>
<evidence type="ECO:0000313" key="17">
    <source>
        <dbReference type="EMBL" id="KUF39609.1"/>
    </source>
</evidence>
<dbReference type="AlphaFoldDB" id="A0A0W7YX04"/>
<evidence type="ECO:0000256" key="10">
    <source>
        <dbReference type="ARBA" id="ARBA00023170"/>
    </source>
</evidence>
<proteinExistence type="inferred from homology"/>
<dbReference type="GO" id="GO:0009279">
    <property type="term" value="C:cell outer membrane"/>
    <property type="evidence" value="ECO:0007669"/>
    <property type="project" value="UniProtKB-SubCell"/>
</dbReference>
<comment type="subcellular location">
    <subcellularLocation>
        <location evidence="1 12">Cell outer membrane</location>
        <topology evidence="1 12">Multi-pass membrane protein</topology>
    </subcellularLocation>
</comment>
<feature type="domain" description="TonB-dependent receptor plug" evidence="16">
    <location>
        <begin position="50"/>
        <end position="156"/>
    </location>
</feature>
<evidence type="ECO:0000259" key="15">
    <source>
        <dbReference type="Pfam" id="PF00593"/>
    </source>
</evidence>
<keyword evidence="7" id="KW-0406">Ion transport</keyword>
<keyword evidence="6 14" id="KW-0732">Signal</keyword>
<dbReference type="GO" id="GO:0006811">
    <property type="term" value="P:monoatomic ion transport"/>
    <property type="evidence" value="ECO:0007669"/>
    <property type="project" value="UniProtKB-KW"/>
</dbReference>
<feature type="signal peptide" evidence="14">
    <location>
        <begin position="1"/>
        <end position="20"/>
    </location>
</feature>
<comment type="caution">
    <text evidence="17">The sequence shown here is derived from an EMBL/GenBank/DDBJ whole genome shotgun (WGS) entry which is preliminary data.</text>
</comment>
<protein>
    <submittedName>
        <fullName evidence="17">TonB-dependent receptor</fullName>
    </submittedName>
</protein>
<keyword evidence="4 12" id="KW-1134">Transmembrane beta strand</keyword>
<dbReference type="Pfam" id="PF07715">
    <property type="entry name" value="Plug"/>
    <property type="match status" value="1"/>
</dbReference>
<dbReference type="Gene3D" id="2.170.130.10">
    <property type="entry name" value="TonB-dependent receptor, plug domain"/>
    <property type="match status" value="1"/>
</dbReference>
<keyword evidence="5 12" id="KW-0812">Transmembrane</keyword>
<dbReference type="GO" id="GO:0015889">
    <property type="term" value="P:cobalamin transport"/>
    <property type="evidence" value="ECO:0007669"/>
    <property type="project" value="TreeGrafter"/>
</dbReference>
<evidence type="ECO:0000256" key="1">
    <source>
        <dbReference type="ARBA" id="ARBA00004571"/>
    </source>
</evidence>
<organism evidence="17 18">
    <name type="scientific">Comamonas kerstersii</name>
    <dbReference type="NCBI Taxonomy" id="225992"/>
    <lineage>
        <taxon>Bacteria</taxon>
        <taxon>Pseudomonadati</taxon>
        <taxon>Pseudomonadota</taxon>
        <taxon>Betaproteobacteria</taxon>
        <taxon>Burkholderiales</taxon>
        <taxon>Comamonadaceae</taxon>
        <taxon>Comamonas</taxon>
    </lineage>
</organism>
<evidence type="ECO:0000313" key="18">
    <source>
        <dbReference type="Proteomes" id="UP000053300"/>
    </source>
</evidence>
<feature type="domain" description="TonB-dependent receptor-like beta-barrel" evidence="15">
    <location>
        <begin position="192"/>
        <end position="588"/>
    </location>
</feature>
<keyword evidence="10 17" id="KW-0675">Receptor</keyword>
<evidence type="ECO:0000256" key="8">
    <source>
        <dbReference type="ARBA" id="ARBA00023077"/>
    </source>
</evidence>
<keyword evidence="3 12" id="KW-0813">Transport</keyword>
<dbReference type="CDD" id="cd01347">
    <property type="entry name" value="ligand_gated_channel"/>
    <property type="match status" value="1"/>
</dbReference>
<evidence type="ECO:0000256" key="6">
    <source>
        <dbReference type="ARBA" id="ARBA00022729"/>
    </source>
</evidence>
<feature type="chain" id="PRO_5006938861" evidence="14">
    <location>
        <begin position="21"/>
        <end position="615"/>
    </location>
</feature>
<gene>
    <name evidence="17" type="ORF">AS359_06000</name>
</gene>
<evidence type="ECO:0000256" key="4">
    <source>
        <dbReference type="ARBA" id="ARBA00022452"/>
    </source>
</evidence>
<evidence type="ECO:0000259" key="16">
    <source>
        <dbReference type="Pfam" id="PF07715"/>
    </source>
</evidence>
<dbReference type="InterPro" id="IPR036942">
    <property type="entry name" value="Beta-barrel_TonB_sf"/>
</dbReference>
<evidence type="ECO:0000256" key="2">
    <source>
        <dbReference type="ARBA" id="ARBA00009810"/>
    </source>
</evidence>
<dbReference type="PANTHER" id="PTHR30069:SF53">
    <property type="entry name" value="COLICIN I RECEPTOR-RELATED"/>
    <property type="match status" value="1"/>
</dbReference>
<accession>A0A0W7YX04</accession>
<dbReference type="InterPro" id="IPR012910">
    <property type="entry name" value="Plug_dom"/>
</dbReference>
<evidence type="ECO:0000256" key="3">
    <source>
        <dbReference type="ARBA" id="ARBA00022448"/>
    </source>
</evidence>
<keyword evidence="8 13" id="KW-0798">TonB box</keyword>
<evidence type="ECO:0000256" key="5">
    <source>
        <dbReference type="ARBA" id="ARBA00022692"/>
    </source>
</evidence>
<dbReference type="Pfam" id="PF00593">
    <property type="entry name" value="TonB_dep_Rec_b-barrel"/>
    <property type="match status" value="1"/>
</dbReference>
<evidence type="ECO:0000256" key="13">
    <source>
        <dbReference type="RuleBase" id="RU003357"/>
    </source>
</evidence>